<reference evidence="1 2" key="1">
    <citation type="submission" date="2021-03" db="EMBL/GenBank/DDBJ databases">
        <authorList>
            <person name="King G.J."/>
            <person name="Bancroft I."/>
            <person name="Baten A."/>
            <person name="Bloomfield J."/>
            <person name="Borpatragohain P."/>
            <person name="He Z."/>
            <person name="Irish N."/>
            <person name="Irwin J."/>
            <person name="Liu K."/>
            <person name="Mauleon R.P."/>
            <person name="Moore J."/>
            <person name="Morris R."/>
            <person name="Ostergaard L."/>
            <person name="Wang B."/>
            <person name="Wells R."/>
        </authorList>
    </citation>
    <scope>NUCLEOTIDE SEQUENCE [LARGE SCALE GENOMIC DNA]</scope>
    <source>
        <strain evidence="1">R-o-18</strain>
        <tissue evidence="1">Leaf</tissue>
    </source>
</reference>
<protein>
    <submittedName>
        <fullName evidence="1">Uncharacterized protein</fullName>
    </submittedName>
</protein>
<sequence length="106" mass="11925">MMYQVLLMSLKAGVELNLTASSHVFLTMGTIQQINKANRGHLTPHDQTRECKTGNPENSHRFCNETCRETNLASLDDYSFQKSMFGSDFLEHVDVDDVSPKSNTSL</sequence>
<dbReference type="Proteomes" id="UP000823674">
    <property type="component" value="Chromosome A04"/>
</dbReference>
<dbReference type="EMBL" id="JADBGQ010000004">
    <property type="protein sequence ID" value="KAG5400424.1"/>
    <property type="molecule type" value="Genomic_DNA"/>
</dbReference>
<proteinExistence type="predicted"/>
<evidence type="ECO:0000313" key="2">
    <source>
        <dbReference type="Proteomes" id="UP000823674"/>
    </source>
</evidence>
<accession>A0ABQ7MSB5</accession>
<keyword evidence="2" id="KW-1185">Reference proteome</keyword>
<gene>
    <name evidence="1" type="primary">A04g503190.1_BraROA</name>
    <name evidence="1" type="ORF">IGI04_015031</name>
</gene>
<name>A0ABQ7MSB5_BRACM</name>
<evidence type="ECO:0000313" key="1">
    <source>
        <dbReference type="EMBL" id="KAG5400424.1"/>
    </source>
</evidence>
<comment type="caution">
    <text evidence="1">The sequence shown here is derived from an EMBL/GenBank/DDBJ whole genome shotgun (WGS) entry which is preliminary data.</text>
</comment>
<organism evidence="1 2">
    <name type="scientific">Brassica rapa subsp. trilocularis</name>
    <dbReference type="NCBI Taxonomy" id="1813537"/>
    <lineage>
        <taxon>Eukaryota</taxon>
        <taxon>Viridiplantae</taxon>
        <taxon>Streptophyta</taxon>
        <taxon>Embryophyta</taxon>
        <taxon>Tracheophyta</taxon>
        <taxon>Spermatophyta</taxon>
        <taxon>Magnoliopsida</taxon>
        <taxon>eudicotyledons</taxon>
        <taxon>Gunneridae</taxon>
        <taxon>Pentapetalae</taxon>
        <taxon>rosids</taxon>
        <taxon>malvids</taxon>
        <taxon>Brassicales</taxon>
        <taxon>Brassicaceae</taxon>
        <taxon>Brassiceae</taxon>
        <taxon>Brassica</taxon>
    </lineage>
</organism>